<dbReference type="Gramene" id="MELO3C035083.2.1">
    <property type="protein sequence ID" value="MELO3C035083.2.1"/>
    <property type="gene ID" value="MELO3C035083.2"/>
</dbReference>
<organism evidence="1">
    <name type="scientific">Cucumis melo</name>
    <name type="common">Muskmelon</name>
    <dbReference type="NCBI Taxonomy" id="3656"/>
    <lineage>
        <taxon>Eukaryota</taxon>
        <taxon>Viridiplantae</taxon>
        <taxon>Streptophyta</taxon>
        <taxon>Embryophyta</taxon>
        <taxon>Tracheophyta</taxon>
        <taxon>Spermatophyta</taxon>
        <taxon>Magnoliopsida</taxon>
        <taxon>eudicotyledons</taxon>
        <taxon>Gunneridae</taxon>
        <taxon>Pentapetalae</taxon>
        <taxon>rosids</taxon>
        <taxon>fabids</taxon>
        <taxon>Cucurbitales</taxon>
        <taxon>Cucurbitaceae</taxon>
        <taxon>Benincaseae</taxon>
        <taxon>Cucumis</taxon>
    </lineage>
</organism>
<dbReference type="AlphaFoldDB" id="A0A9I9EKN7"/>
<reference evidence="1" key="1">
    <citation type="submission" date="2023-03" db="UniProtKB">
        <authorList>
            <consortium name="EnsemblPlants"/>
        </authorList>
    </citation>
    <scope>IDENTIFICATION</scope>
</reference>
<accession>A0A9I9EKN7</accession>
<dbReference type="EnsemblPlants" id="MELO3C035083.2.1">
    <property type="protein sequence ID" value="MELO3C035083.2.1"/>
    <property type="gene ID" value="MELO3C035083.2"/>
</dbReference>
<name>A0A9I9EKN7_CUCME</name>
<evidence type="ECO:0008006" key="2">
    <source>
        <dbReference type="Google" id="ProtNLM"/>
    </source>
</evidence>
<sequence length="176" mass="19511">MCWNYFSSAVNLVENASQRIEDNDEEDDDGVELCIRLYCVKCGNFLGHKRHPYGLRTFPPIPCIFPRYAATLSYTFQLRIEAVSKPDFVGVSNNRAAFDGDFPAFDGDFGSFVPLSVFFGNKTGLIFGRTPPLAIVTPASNFPSSSSFLIANRTCLGMILFLLVVSSRISSQLENL</sequence>
<proteinExistence type="predicted"/>
<protein>
    <recommendedName>
        <fullName evidence="2">Yippee domain-containing protein</fullName>
    </recommendedName>
</protein>
<evidence type="ECO:0000313" key="1">
    <source>
        <dbReference type="EnsemblPlants" id="MELO3C035083.2.1"/>
    </source>
</evidence>